<evidence type="ECO:0000256" key="1">
    <source>
        <dbReference type="SAM" id="Phobius"/>
    </source>
</evidence>
<keyword evidence="1" id="KW-0812">Transmembrane</keyword>
<evidence type="ECO:0000313" key="2">
    <source>
        <dbReference type="EMBL" id="PTQ32980.1"/>
    </source>
</evidence>
<dbReference type="AlphaFoldDB" id="A0A2R6WGK2"/>
<dbReference type="Gramene" id="Mp5g11310.1">
    <property type="protein sequence ID" value="Mp5g11310.1.cds"/>
    <property type="gene ID" value="Mp5g11310"/>
</dbReference>
<gene>
    <name evidence="2" type="ORF">MARPO_0093s0054</name>
</gene>
<evidence type="ECO:0000313" key="3">
    <source>
        <dbReference type="Proteomes" id="UP000244005"/>
    </source>
</evidence>
<keyword evidence="1" id="KW-0472">Membrane</keyword>
<reference evidence="3" key="1">
    <citation type="journal article" date="2017" name="Cell">
        <title>Insights into land plant evolution garnered from the Marchantia polymorpha genome.</title>
        <authorList>
            <person name="Bowman J.L."/>
            <person name="Kohchi T."/>
            <person name="Yamato K.T."/>
            <person name="Jenkins J."/>
            <person name="Shu S."/>
            <person name="Ishizaki K."/>
            <person name="Yamaoka S."/>
            <person name="Nishihama R."/>
            <person name="Nakamura Y."/>
            <person name="Berger F."/>
            <person name="Adam C."/>
            <person name="Aki S.S."/>
            <person name="Althoff F."/>
            <person name="Araki T."/>
            <person name="Arteaga-Vazquez M.A."/>
            <person name="Balasubrmanian S."/>
            <person name="Barry K."/>
            <person name="Bauer D."/>
            <person name="Boehm C.R."/>
            <person name="Briginshaw L."/>
            <person name="Caballero-Perez J."/>
            <person name="Catarino B."/>
            <person name="Chen F."/>
            <person name="Chiyoda S."/>
            <person name="Chovatia M."/>
            <person name="Davies K.M."/>
            <person name="Delmans M."/>
            <person name="Demura T."/>
            <person name="Dierschke T."/>
            <person name="Dolan L."/>
            <person name="Dorantes-Acosta A.E."/>
            <person name="Eklund D.M."/>
            <person name="Florent S.N."/>
            <person name="Flores-Sandoval E."/>
            <person name="Fujiyama A."/>
            <person name="Fukuzawa H."/>
            <person name="Galik B."/>
            <person name="Grimanelli D."/>
            <person name="Grimwood J."/>
            <person name="Grossniklaus U."/>
            <person name="Hamada T."/>
            <person name="Haseloff J."/>
            <person name="Hetherington A.J."/>
            <person name="Higo A."/>
            <person name="Hirakawa Y."/>
            <person name="Hundley H.N."/>
            <person name="Ikeda Y."/>
            <person name="Inoue K."/>
            <person name="Inoue S.I."/>
            <person name="Ishida S."/>
            <person name="Jia Q."/>
            <person name="Kakita M."/>
            <person name="Kanazawa T."/>
            <person name="Kawai Y."/>
            <person name="Kawashima T."/>
            <person name="Kennedy M."/>
            <person name="Kinose K."/>
            <person name="Kinoshita T."/>
            <person name="Kohara Y."/>
            <person name="Koide E."/>
            <person name="Komatsu K."/>
            <person name="Kopischke S."/>
            <person name="Kubo M."/>
            <person name="Kyozuka J."/>
            <person name="Lagercrantz U."/>
            <person name="Lin S.S."/>
            <person name="Lindquist E."/>
            <person name="Lipzen A.M."/>
            <person name="Lu C.W."/>
            <person name="De Luna E."/>
            <person name="Martienssen R.A."/>
            <person name="Minamino N."/>
            <person name="Mizutani M."/>
            <person name="Mizutani M."/>
            <person name="Mochizuki N."/>
            <person name="Monte I."/>
            <person name="Mosher R."/>
            <person name="Nagasaki H."/>
            <person name="Nakagami H."/>
            <person name="Naramoto S."/>
            <person name="Nishitani K."/>
            <person name="Ohtani M."/>
            <person name="Okamoto T."/>
            <person name="Okumura M."/>
            <person name="Phillips J."/>
            <person name="Pollak B."/>
            <person name="Reinders A."/>
            <person name="Rovekamp M."/>
            <person name="Sano R."/>
            <person name="Sawa S."/>
            <person name="Schmid M.W."/>
            <person name="Shirakawa M."/>
            <person name="Solano R."/>
            <person name="Spunde A."/>
            <person name="Suetsugu N."/>
            <person name="Sugano S."/>
            <person name="Sugiyama A."/>
            <person name="Sun R."/>
            <person name="Suzuki Y."/>
            <person name="Takenaka M."/>
            <person name="Takezawa D."/>
            <person name="Tomogane H."/>
            <person name="Tsuzuki M."/>
            <person name="Ueda T."/>
            <person name="Umeda M."/>
            <person name="Ward J.M."/>
            <person name="Watanabe Y."/>
            <person name="Yazaki K."/>
            <person name="Yokoyama R."/>
            <person name="Yoshitake Y."/>
            <person name="Yotsui I."/>
            <person name="Zachgo S."/>
            <person name="Schmutz J."/>
        </authorList>
    </citation>
    <scope>NUCLEOTIDE SEQUENCE [LARGE SCALE GENOMIC DNA]</scope>
    <source>
        <strain evidence="3">Tak-1</strain>
    </source>
</reference>
<accession>A0A2R6WGK2</accession>
<dbReference type="Proteomes" id="UP000244005">
    <property type="component" value="Unassembled WGS sequence"/>
</dbReference>
<keyword evidence="1" id="KW-1133">Transmembrane helix</keyword>
<feature type="transmembrane region" description="Helical" evidence="1">
    <location>
        <begin position="529"/>
        <end position="550"/>
    </location>
</feature>
<name>A0A2R6WGK2_MARPO</name>
<dbReference type="EMBL" id="KZ772765">
    <property type="protein sequence ID" value="PTQ32980.1"/>
    <property type="molecule type" value="Genomic_DNA"/>
</dbReference>
<protein>
    <submittedName>
        <fullName evidence="2">Uncharacterized protein</fullName>
    </submittedName>
</protein>
<organism evidence="2 3">
    <name type="scientific">Marchantia polymorpha</name>
    <name type="common">Common liverwort</name>
    <name type="synonym">Marchantia aquatica</name>
    <dbReference type="NCBI Taxonomy" id="3197"/>
    <lineage>
        <taxon>Eukaryota</taxon>
        <taxon>Viridiplantae</taxon>
        <taxon>Streptophyta</taxon>
        <taxon>Embryophyta</taxon>
        <taxon>Marchantiophyta</taxon>
        <taxon>Marchantiopsida</taxon>
        <taxon>Marchantiidae</taxon>
        <taxon>Marchantiales</taxon>
        <taxon>Marchantiaceae</taxon>
        <taxon>Marchantia</taxon>
    </lineage>
</organism>
<sequence length="649" mass="72376">MLLLNRISICSSGWRDHRYSSSHRFRCSTCANLSLTPDDSPVTGMSLRAWKMVEDIIPGTFRGKDPKIKILFSFSRALMWIILPKHSYTTEYFYALNVKSKTRVNLKNEPDQLNLVMNKIWSERFTLFGNHELKVHLTRSLAVCLYVTSRDVSQPASIIQQRIDAQRLSTDRRFPRDVIKCVSKACVYSIFAACTCTMIVQHQYPYEVMAFRLVKEYDMNLGTYACEVRSQLSCLRVRNGHESPKKFLWSWRNSEHNDRLGNPELHARFACLLQHSRGHSTNHRVNIRAKAVLSPLNKSEEPSSQTTFNAKAARIVFFVFHELVAFTMNDVNVTVITPHILLNSSAGAALYTTSVTMGLHQSGRTSDLIGNFSFNPLSTPHTIDIVSNDTIVKASLNGGPGALKELQTPRLSSRCTTAAASGEDNQTLRRKSTTCRSHPPVYMVPWPLSVETRQRSDCSCAIVGAIALQKARCHPLAPDPPIKAEICVSVLQASLTLRLSVSEFIRPSITECSLLALRTSSPAVMRTKYTIAVAVAVILSIATLVAATSYQSKCYNDSEHDVEVRIKLILGLDVLGLITVVKHTVVDILYTLSGLIAGLLGLTWNLSCKINNIIYSCDVYVPVGGTVRCYDELNKVAVSVNGIFQTYMT</sequence>
<proteinExistence type="predicted"/>
<feature type="transmembrane region" description="Helical" evidence="1">
    <location>
        <begin position="562"/>
        <end position="582"/>
    </location>
</feature>
<feature type="transmembrane region" description="Helical" evidence="1">
    <location>
        <begin position="588"/>
        <end position="606"/>
    </location>
</feature>
<keyword evidence="3" id="KW-1185">Reference proteome</keyword>